<name>A0AAW2QHW1_SESRA</name>
<sequence>MGKSKSTPLIHNEKHSKSEKGDETNASLYRSHIGSLLYLSATRPDLMYAANVFSRFMQSLGQVHMGAAKRVLRYVQEKVLADLHLSQASATIIVDNQSAISMAKTHVPHGRTKHINVKFHSIREAKQNEEVELVHCNSDVQVVDILTKSLSKGIFEVLKAQLGVLRKNLKEE</sequence>
<protein>
    <submittedName>
        <fullName evidence="2">Retrovirus-related Pol polyprotein from transposon TNT 1-94</fullName>
    </submittedName>
</protein>
<comment type="caution">
    <text evidence="2">The sequence shown here is derived from an EMBL/GenBank/DDBJ whole genome shotgun (WGS) entry which is preliminary data.</text>
</comment>
<proteinExistence type="predicted"/>
<organism evidence="2">
    <name type="scientific">Sesamum radiatum</name>
    <name type="common">Black benniseed</name>
    <dbReference type="NCBI Taxonomy" id="300843"/>
    <lineage>
        <taxon>Eukaryota</taxon>
        <taxon>Viridiplantae</taxon>
        <taxon>Streptophyta</taxon>
        <taxon>Embryophyta</taxon>
        <taxon>Tracheophyta</taxon>
        <taxon>Spermatophyta</taxon>
        <taxon>Magnoliopsida</taxon>
        <taxon>eudicotyledons</taxon>
        <taxon>Gunneridae</taxon>
        <taxon>Pentapetalae</taxon>
        <taxon>asterids</taxon>
        <taxon>lamiids</taxon>
        <taxon>Lamiales</taxon>
        <taxon>Pedaliaceae</taxon>
        <taxon>Sesamum</taxon>
    </lineage>
</organism>
<reference evidence="2" key="2">
    <citation type="journal article" date="2024" name="Plant">
        <title>Genomic evolution and insights into agronomic trait innovations of Sesamum species.</title>
        <authorList>
            <person name="Miao H."/>
            <person name="Wang L."/>
            <person name="Qu L."/>
            <person name="Liu H."/>
            <person name="Sun Y."/>
            <person name="Le M."/>
            <person name="Wang Q."/>
            <person name="Wei S."/>
            <person name="Zheng Y."/>
            <person name="Lin W."/>
            <person name="Duan Y."/>
            <person name="Cao H."/>
            <person name="Xiong S."/>
            <person name="Wang X."/>
            <person name="Wei L."/>
            <person name="Li C."/>
            <person name="Ma Q."/>
            <person name="Ju M."/>
            <person name="Zhao R."/>
            <person name="Li G."/>
            <person name="Mu C."/>
            <person name="Tian Q."/>
            <person name="Mei H."/>
            <person name="Zhang T."/>
            <person name="Gao T."/>
            <person name="Zhang H."/>
        </authorList>
    </citation>
    <scope>NUCLEOTIDE SEQUENCE</scope>
    <source>
        <strain evidence="2">G02</strain>
    </source>
</reference>
<dbReference type="AlphaFoldDB" id="A0AAW2QHW1"/>
<feature type="region of interest" description="Disordered" evidence="1">
    <location>
        <begin position="1"/>
        <end position="23"/>
    </location>
</feature>
<gene>
    <name evidence="2" type="ORF">Sradi_3634800</name>
</gene>
<dbReference type="EMBL" id="JACGWJ010000015">
    <property type="protein sequence ID" value="KAL0367447.1"/>
    <property type="molecule type" value="Genomic_DNA"/>
</dbReference>
<accession>A0AAW2QHW1</accession>
<feature type="compositionally biased region" description="Basic and acidic residues" evidence="1">
    <location>
        <begin position="11"/>
        <end position="23"/>
    </location>
</feature>
<dbReference type="PANTHER" id="PTHR11439">
    <property type="entry name" value="GAG-POL-RELATED RETROTRANSPOSON"/>
    <property type="match status" value="1"/>
</dbReference>
<dbReference type="PANTHER" id="PTHR11439:SF502">
    <property type="entry name" value="SECRETED RXLR EFFECTOR PROTEIN 161-LIKE"/>
    <property type="match status" value="1"/>
</dbReference>
<dbReference type="CDD" id="cd09272">
    <property type="entry name" value="RNase_HI_RT_Ty1"/>
    <property type="match status" value="1"/>
</dbReference>
<evidence type="ECO:0000313" key="2">
    <source>
        <dbReference type="EMBL" id="KAL0367447.1"/>
    </source>
</evidence>
<evidence type="ECO:0000256" key="1">
    <source>
        <dbReference type="SAM" id="MobiDB-lite"/>
    </source>
</evidence>
<reference evidence="2" key="1">
    <citation type="submission" date="2020-06" db="EMBL/GenBank/DDBJ databases">
        <authorList>
            <person name="Li T."/>
            <person name="Hu X."/>
            <person name="Zhang T."/>
            <person name="Song X."/>
            <person name="Zhang H."/>
            <person name="Dai N."/>
            <person name="Sheng W."/>
            <person name="Hou X."/>
            <person name="Wei L."/>
        </authorList>
    </citation>
    <scope>NUCLEOTIDE SEQUENCE</scope>
    <source>
        <strain evidence="2">G02</strain>
        <tissue evidence="2">Leaf</tissue>
    </source>
</reference>